<evidence type="ECO:0000256" key="2">
    <source>
        <dbReference type="ARBA" id="ARBA00001946"/>
    </source>
</evidence>
<feature type="domain" description="PRORP" evidence="14">
    <location>
        <begin position="348"/>
        <end position="533"/>
    </location>
</feature>
<name>T2MJI3_HYDVU</name>
<sequence>FFSSTLMLLRSLPSKKFYIYPRFFTLISLLRKDRIRVPYKQDTEELLLMKEQKLAEIKELSLTGNKVYTDNLSEQKEYLSMILYQLYIRGDQENLLKVFNEMNASNALAETSYIILMRYYTDCKNLDKVTYLFNVMKNNENNILGTRCYVPLIVCFLKSLHFDSASIYLNEMLETMKKSYNDKLFSEIISICCDLRENYSESTEKIVNQILEFMNCYGIEKVNSETILAIKKWFESDKKNKWFVKPTTINRKNRKCQCCQKQLEPVNLTPERLLKLKQNLMAVVEECLSQIEQSHNIKQVQTPPLTEDMKINKRAKYDDLQIVVPSTKIDKNCNGNFFQNNFGIRSNTLENLKSFLEKNLPFEIIIDSLNMGYQGQQGFEINKVQAVVQYFLDKKKRILLVCADSMNQKYLNSTKTIEKASAIRFRKTMEYLNENCTLYFSESSLVDDYCLLYTIAYHNFELKIVSNDLFRNHLQLMDADTRTAFKRWQLANQMRPLRFLIDDSPIFQPLANYNVTLQQNGDNWHVPISNSVFREKKERNVDGPQVKGDKAFILAYETSEEPDDNTMLGKLDIWLKKDIWVLTKNPDVSDLTPAPAQQARLVRKEA</sequence>
<evidence type="ECO:0000256" key="4">
    <source>
        <dbReference type="ARBA" id="ARBA00007626"/>
    </source>
</evidence>
<evidence type="ECO:0000259" key="14">
    <source>
        <dbReference type="Pfam" id="PF16953"/>
    </source>
</evidence>
<keyword evidence="9" id="KW-0378">Hydrolase</keyword>
<keyword evidence="6" id="KW-0819">tRNA processing</keyword>
<keyword evidence="8" id="KW-0479">Metal-binding</keyword>
<proteinExistence type="evidence at transcript level"/>
<dbReference type="GO" id="GO:0097745">
    <property type="term" value="P:mitochondrial tRNA 5'-end processing"/>
    <property type="evidence" value="ECO:0007669"/>
    <property type="project" value="TreeGrafter"/>
</dbReference>
<protein>
    <recommendedName>
        <fullName evidence="5">ribonuclease P</fullName>
        <ecNumber evidence="5">3.1.26.5</ecNumber>
    </recommendedName>
</protein>
<comment type="catalytic activity">
    <reaction evidence="1">
        <text>Endonucleolytic cleavage of RNA, removing 5'-extranucleotides from tRNA precursor.</text>
        <dbReference type="EC" id="3.1.26.5"/>
    </reaction>
</comment>
<evidence type="ECO:0000256" key="10">
    <source>
        <dbReference type="ARBA" id="ARBA00022833"/>
    </source>
</evidence>
<dbReference type="GO" id="GO:0001682">
    <property type="term" value="P:tRNA 5'-leader removal"/>
    <property type="evidence" value="ECO:0007669"/>
    <property type="project" value="TreeGrafter"/>
</dbReference>
<dbReference type="GO" id="GO:0046872">
    <property type="term" value="F:metal ion binding"/>
    <property type="evidence" value="ECO:0007669"/>
    <property type="project" value="UniProtKB-KW"/>
</dbReference>
<comment type="subcellular location">
    <subcellularLocation>
        <location evidence="3">Mitochondrion</location>
    </subcellularLocation>
</comment>
<dbReference type="EC" id="3.1.26.5" evidence="5"/>
<evidence type="ECO:0000256" key="5">
    <source>
        <dbReference type="ARBA" id="ARBA00012179"/>
    </source>
</evidence>
<organism evidence="15">
    <name type="scientific">Hydra vulgaris</name>
    <name type="common">Hydra</name>
    <name type="synonym">Hydra attenuata</name>
    <dbReference type="NCBI Taxonomy" id="6087"/>
    <lineage>
        <taxon>Eukaryota</taxon>
        <taxon>Metazoa</taxon>
        <taxon>Cnidaria</taxon>
        <taxon>Hydrozoa</taxon>
        <taxon>Hydroidolina</taxon>
        <taxon>Anthoathecata</taxon>
        <taxon>Aplanulata</taxon>
        <taxon>Hydridae</taxon>
        <taxon>Hydra</taxon>
    </lineage>
</organism>
<dbReference type="InterPro" id="IPR011990">
    <property type="entry name" value="TPR-like_helical_dom_sf"/>
</dbReference>
<dbReference type="GO" id="GO:0030678">
    <property type="term" value="C:mitochondrial ribonuclease P complex"/>
    <property type="evidence" value="ECO:0007669"/>
    <property type="project" value="TreeGrafter"/>
</dbReference>
<gene>
    <name evidence="15" type="primary">KIAA0391</name>
</gene>
<evidence type="ECO:0000256" key="1">
    <source>
        <dbReference type="ARBA" id="ARBA00000928"/>
    </source>
</evidence>
<comment type="cofactor">
    <cofactor evidence="2">
        <name>Mg(2+)</name>
        <dbReference type="ChEBI" id="CHEBI:18420"/>
    </cofactor>
</comment>
<dbReference type="AlphaFoldDB" id="T2MJI3"/>
<keyword evidence="10" id="KW-0862">Zinc</keyword>
<evidence type="ECO:0000313" key="15">
    <source>
        <dbReference type="EMBL" id="CDG72067.1"/>
    </source>
</evidence>
<feature type="non-terminal residue" evidence="15">
    <location>
        <position position="1"/>
    </location>
</feature>
<evidence type="ECO:0000256" key="12">
    <source>
        <dbReference type="ARBA" id="ARBA00022946"/>
    </source>
</evidence>
<evidence type="ECO:0000256" key="11">
    <source>
        <dbReference type="ARBA" id="ARBA00022842"/>
    </source>
</evidence>
<evidence type="ECO:0000256" key="3">
    <source>
        <dbReference type="ARBA" id="ARBA00004173"/>
    </source>
</evidence>
<comment type="similarity">
    <text evidence="4">Belongs to the PPR family. P subfamily.</text>
</comment>
<dbReference type="Gene3D" id="1.25.40.10">
    <property type="entry name" value="Tetratricopeptide repeat domain"/>
    <property type="match status" value="1"/>
</dbReference>
<evidence type="ECO:0000256" key="9">
    <source>
        <dbReference type="ARBA" id="ARBA00022801"/>
    </source>
</evidence>
<evidence type="ECO:0000256" key="13">
    <source>
        <dbReference type="ARBA" id="ARBA00023128"/>
    </source>
</evidence>
<reference evidence="15" key="1">
    <citation type="journal article" date="2013" name="Genome Biol. Evol.">
        <title>Punctuated emergences of genetic and phenotypic innovations in eumetazoan, bilaterian, euteleostome, and hominidae ancestors.</title>
        <authorList>
            <person name="Wenger Y."/>
            <person name="Galliot B."/>
        </authorList>
    </citation>
    <scope>NUCLEOTIDE SEQUENCE</scope>
    <source>
        <tissue evidence="15">Whole animals</tissue>
    </source>
</reference>
<dbReference type="InterPro" id="IPR031595">
    <property type="entry name" value="PRORP_C"/>
</dbReference>
<dbReference type="GO" id="GO:0004526">
    <property type="term" value="F:ribonuclease P activity"/>
    <property type="evidence" value="ECO:0007669"/>
    <property type="project" value="UniProtKB-EC"/>
</dbReference>
<evidence type="ECO:0000256" key="7">
    <source>
        <dbReference type="ARBA" id="ARBA00022722"/>
    </source>
</evidence>
<dbReference type="PANTHER" id="PTHR13547:SF1">
    <property type="entry name" value="MITOCHONDRIAL RIBONUCLEASE P CATALYTIC SUBUNIT"/>
    <property type="match status" value="1"/>
</dbReference>
<dbReference type="EMBL" id="HAAD01005835">
    <property type="protein sequence ID" value="CDG72067.1"/>
    <property type="molecule type" value="mRNA"/>
</dbReference>
<keyword evidence="12" id="KW-0809">Transit peptide</keyword>
<dbReference type="OrthoDB" id="46913at2759"/>
<dbReference type="Gene3D" id="3.40.50.11980">
    <property type="match status" value="1"/>
</dbReference>
<keyword evidence="7" id="KW-0540">Nuclease</keyword>
<keyword evidence="13" id="KW-0496">Mitochondrion</keyword>
<keyword evidence="11" id="KW-0460">Magnesium</keyword>
<dbReference type="PANTHER" id="PTHR13547">
    <property type="match status" value="1"/>
</dbReference>
<evidence type="ECO:0000256" key="6">
    <source>
        <dbReference type="ARBA" id="ARBA00022694"/>
    </source>
</evidence>
<evidence type="ECO:0000256" key="8">
    <source>
        <dbReference type="ARBA" id="ARBA00022723"/>
    </source>
</evidence>
<dbReference type="Pfam" id="PF16953">
    <property type="entry name" value="PRORP"/>
    <property type="match status" value="1"/>
</dbReference>
<accession>T2MJI3</accession>